<evidence type="ECO:0000313" key="3">
    <source>
        <dbReference type="EMBL" id="MFD0686177.1"/>
    </source>
</evidence>
<dbReference type="SUPFAM" id="SSF48452">
    <property type="entry name" value="TPR-like"/>
    <property type="match status" value="1"/>
</dbReference>
<reference evidence="4" key="1">
    <citation type="journal article" date="2019" name="Int. J. Syst. Evol. Microbiol.">
        <title>The Global Catalogue of Microorganisms (GCM) 10K type strain sequencing project: providing services to taxonomists for standard genome sequencing and annotation.</title>
        <authorList>
            <consortium name="The Broad Institute Genomics Platform"/>
            <consortium name="The Broad Institute Genome Sequencing Center for Infectious Disease"/>
            <person name="Wu L."/>
            <person name="Ma J."/>
        </authorList>
    </citation>
    <scope>NUCLEOTIDE SEQUENCE [LARGE SCALE GENOMIC DNA]</scope>
    <source>
        <strain evidence="4">JCM 9371</strain>
    </source>
</reference>
<dbReference type="SUPFAM" id="SSF46894">
    <property type="entry name" value="C-terminal effector domain of the bipartite response regulators"/>
    <property type="match status" value="1"/>
</dbReference>
<dbReference type="Pfam" id="PF00196">
    <property type="entry name" value="GerE"/>
    <property type="match status" value="1"/>
</dbReference>
<feature type="compositionally biased region" description="Gly residues" evidence="1">
    <location>
        <begin position="707"/>
        <end position="731"/>
    </location>
</feature>
<keyword evidence="3" id="KW-0547">Nucleotide-binding</keyword>
<keyword evidence="3" id="KW-0067">ATP-binding</keyword>
<dbReference type="InterPro" id="IPR058852">
    <property type="entry name" value="HTH_77"/>
</dbReference>
<dbReference type="SMART" id="SM00421">
    <property type="entry name" value="HTH_LUXR"/>
    <property type="match status" value="1"/>
</dbReference>
<organism evidence="3 4">
    <name type="scientific">Actinomadura fibrosa</name>
    <dbReference type="NCBI Taxonomy" id="111802"/>
    <lineage>
        <taxon>Bacteria</taxon>
        <taxon>Bacillati</taxon>
        <taxon>Actinomycetota</taxon>
        <taxon>Actinomycetes</taxon>
        <taxon>Streptosporangiales</taxon>
        <taxon>Thermomonosporaceae</taxon>
        <taxon>Actinomadura</taxon>
    </lineage>
</organism>
<dbReference type="InterPro" id="IPR016032">
    <property type="entry name" value="Sig_transdc_resp-reg_C-effctor"/>
</dbReference>
<dbReference type="EMBL" id="JBHTGP010000008">
    <property type="protein sequence ID" value="MFD0686177.1"/>
    <property type="molecule type" value="Genomic_DNA"/>
</dbReference>
<evidence type="ECO:0000313" key="4">
    <source>
        <dbReference type="Proteomes" id="UP001597063"/>
    </source>
</evidence>
<dbReference type="InterPro" id="IPR011990">
    <property type="entry name" value="TPR-like_helical_dom_sf"/>
</dbReference>
<sequence>MEPRSVRPPAELTSFVGRRQELKDIARLLDRCRLVTLAGPGGVGKTRLALRAAARFGATAGEDVAFADLAALREPGLLTRAVGEALGLPDQTPSCAPDALVHHLADRELLLVLDTCEHLVNACATLAEVLLQNAPRLRIIATSRQPLDVPGEHTLVVAPLPRPEPGARGPARTCDSMTLFAERAAAVVPGWALTDANRAAVALLCRRLDGIPLAIELAAVQLRALSVEQIVDRLDRRLPQMRGRRSGLRRHQTLRAAIDWSHELCSPGERLLWARLSVFAADVDLETAERVCADAGLPAERIFELIAGLVAKSVVLRVDREGTVRYRMLDIMREYGAERLAEAGETDAVQARAFELFSGVIVRAAGELRGPAQRSRLAWFRRERATIRDMVEYGLRRAPDDVLVAVALGLGRSYALRGLVGEARHWSLRVIESRAEGPGRAWTEILALAGMLAAMQDDLAPARDLLRRAERRALAEDDLGGLGYVRQVEGLAAFCAGDLDRATRRLEEARALHRRAGTEDVLVPLTDVFLAVTRTMAGDPEAAVRHADAVVRETEAAGEHWCRSYGLAARGLATLMGGDPAGALPDLRAGLRVKRDLDDRLGVALVLDMVGCCLAGTGDAVAGVRLLAAADRTRDRTGTSMFGPRHALLREHHERLARVTLGDDAFRAALDAGAKLDLETAIEEALDEHPRPTAPDPHDRARADGHASGGAPPGSPGGASGGAPGGASGPGAPGPAASVLTRRETEIAGLVAEGLTNRQIAELLVIAKRTVDSHLEHILAKLGFTSRAQVAAWFAQRPPERT</sequence>
<proteinExistence type="predicted"/>
<dbReference type="PRINTS" id="PR00038">
    <property type="entry name" value="HTHLUXR"/>
</dbReference>
<evidence type="ECO:0000256" key="1">
    <source>
        <dbReference type="SAM" id="MobiDB-lite"/>
    </source>
</evidence>
<evidence type="ECO:0000259" key="2">
    <source>
        <dbReference type="PROSITE" id="PS50043"/>
    </source>
</evidence>
<protein>
    <submittedName>
        <fullName evidence="3">ATP-binding protein</fullName>
    </submittedName>
</protein>
<name>A0ABW2XI56_9ACTN</name>
<dbReference type="PROSITE" id="PS00622">
    <property type="entry name" value="HTH_LUXR_1"/>
    <property type="match status" value="1"/>
</dbReference>
<dbReference type="InterPro" id="IPR036388">
    <property type="entry name" value="WH-like_DNA-bd_sf"/>
</dbReference>
<dbReference type="InterPro" id="IPR000792">
    <property type="entry name" value="Tscrpt_reg_LuxR_C"/>
</dbReference>
<dbReference type="PROSITE" id="PS50043">
    <property type="entry name" value="HTH_LUXR_2"/>
    <property type="match status" value="1"/>
</dbReference>
<dbReference type="Gene3D" id="1.25.40.10">
    <property type="entry name" value="Tetratricopeptide repeat domain"/>
    <property type="match status" value="1"/>
</dbReference>
<dbReference type="PRINTS" id="PR00364">
    <property type="entry name" value="DISEASERSIST"/>
</dbReference>
<keyword evidence="4" id="KW-1185">Reference proteome</keyword>
<dbReference type="InterPro" id="IPR027417">
    <property type="entry name" value="P-loop_NTPase"/>
</dbReference>
<feature type="compositionally biased region" description="Basic and acidic residues" evidence="1">
    <location>
        <begin position="687"/>
        <end position="705"/>
    </location>
</feature>
<dbReference type="Proteomes" id="UP001597063">
    <property type="component" value="Unassembled WGS sequence"/>
</dbReference>
<dbReference type="Gene3D" id="1.10.10.10">
    <property type="entry name" value="Winged helix-like DNA-binding domain superfamily/Winged helix DNA-binding domain"/>
    <property type="match status" value="1"/>
</dbReference>
<feature type="region of interest" description="Disordered" evidence="1">
    <location>
        <begin position="687"/>
        <end position="737"/>
    </location>
</feature>
<dbReference type="GO" id="GO:0005524">
    <property type="term" value="F:ATP binding"/>
    <property type="evidence" value="ECO:0007669"/>
    <property type="project" value="UniProtKB-KW"/>
</dbReference>
<gene>
    <name evidence="3" type="ORF">ACFQZM_16875</name>
</gene>
<dbReference type="PANTHER" id="PTHR47691">
    <property type="entry name" value="REGULATOR-RELATED"/>
    <property type="match status" value="1"/>
</dbReference>
<dbReference type="SUPFAM" id="SSF52540">
    <property type="entry name" value="P-loop containing nucleoside triphosphate hydrolases"/>
    <property type="match status" value="1"/>
</dbReference>
<comment type="caution">
    <text evidence="3">The sequence shown here is derived from an EMBL/GenBank/DDBJ whole genome shotgun (WGS) entry which is preliminary data.</text>
</comment>
<dbReference type="CDD" id="cd06170">
    <property type="entry name" value="LuxR_C_like"/>
    <property type="match status" value="1"/>
</dbReference>
<dbReference type="Pfam" id="PF25872">
    <property type="entry name" value="HTH_77"/>
    <property type="match status" value="1"/>
</dbReference>
<feature type="domain" description="HTH luxR-type" evidence="2">
    <location>
        <begin position="733"/>
        <end position="798"/>
    </location>
</feature>
<dbReference type="PANTHER" id="PTHR47691:SF3">
    <property type="entry name" value="HTH-TYPE TRANSCRIPTIONAL REGULATOR RV0890C-RELATED"/>
    <property type="match status" value="1"/>
</dbReference>
<accession>A0ABW2XI56</accession>
<dbReference type="Gene3D" id="3.40.50.300">
    <property type="entry name" value="P-loop containing nucleotide triphosphate hydrolases"/>
    <property type="match status" value="1"/>
</dbReference>